<keyword evidence="1" id="KW-1133">Transmembrane helix</keyword>
<organism evidence="3 4">
    <name type="scientific">Weissella bombi</name>
    <dbReference type="NCBI Taxonomy" id="1505725"/>
    <lineage>
        <taxon>Bacteria</taxon>
        <taxon>Bacillati</taxon>
        <taxon>Bacillota</taxon>
        <taxon>Bacilli</taxon>
        <taxon>Lactobacillales</taxon>
        <taxon>Lactobacillaceae</taxon>
        <taxon>Weissella</taxon>
    </lineage>
</organism>
<dbReference type="RefSeq" id="WP_092461192.1">
    <property type="nucleotide sequence ID" value="NZ_BJEE01000002.1"/>
</dbReference>
<dbReference type="AlphaFoldDB" id="A0A1C3YUS4"/>
<keyword evidence="4" id="KW-1185">Reference proteome</keyword>
<evidence type="ECO:0000259" key="2">
    <source>
        <dbReference type="Pfam" id="PF14020"/>
    </source>
</evidence>
<proteinExistence type="predicted"/>
<dbReference type="Pfam" id="PF14020">
    <property type="entry name" value="DUF4236"/>
    <property type="match status" value="1"/>
</dbReference>
<reference evidence="4" key="1">
    <citation type="submission" date="2016-08" db="EMBL/GenBank/DDBJ databases">
        <authorList>
            <person name="Varghese N."/>
            <person name="Submissions Spin"/>
        </authorList>
    </citation>
    <scope>NUCLEOTIDE SEQUENCE [LARGE SCALE GENOMIC DNA]</scope>
    <source>
        <strain evidence="4">R-53094</strain>
    </source>
</reference>
<sequence>MGFRYRKSKNFGPFRINFSKSGIGWSVGGKGFRYTKKANGGIQTTTSIPGSGMSWVKDYSNKTTSPNNQKNIVNLHTKQIDNVDSTQQVLNKKIISTKWLIIIAFLIIFIGLFFV</sequence>
<dbReference type="STRING" id="1505725.GA0061074_101146"/>
<evidence type="ECO:0000313" key="4">
    <source>
        <dbReference type="Proteomes" id="UP000199268"/>
    </source>
</evidence>
<keyword evidence="1" id="KW-0472">Membrane</keyword>
<name>A0A1C3YUS4_9LACO</name>
<accession>A0A1C3YUS4</accession>
<dbReference type="OrthoDB" id="983149at2"/>
<gene>
    <name evidence="3" type="ORF">GA0061074_101146</name>
</gene>
<feature type="transmembrane region" description="Helical" evidence="1">
    <location>
        <begin position="95"/>
        <end position="114"/>
    </location>
</feature>
<feature type="domain" description="DUF4236" evidence="2">
    <location>
        <begin position="3"/>
        <end position="55"/>
    </location>
</feature>
<dbReference type="EMBL" id="FMAO01000001">
    <property type="protein sequence ID" value="SCB73871.1"/>
    <property type="molecule type" value="Genomic_DNA"/>
</dbReference>
<dbReference type="Proteomes" id="UP000199268">
    <property type="component" value="Unassembled WGS sequence"/>
</dbReference>
<dbReference type="InterPro" id="IPR025330">
    <property type="entry name" value="DUF4236"/>
</dbReference>
<keyword evidence="1" id="KW-0812">Transmembrane</keyword>
<evidence type="ECO:0000313" key="3">
    <source>
        <dbReference type="EMBL" id="SCB73871.1"/>
    </source>
</evidence>
<evidence type="ECO:0000256" key="1">
    <source>
        <dbReference type="SAM" id="Phobius"/>
    </source>
</evidence>
<protein>
    <recommendedName>
        <fullName evidence="2">DUF4236 domain-containing protein</fullName>
    </recommendedName>
</protein>